<evidence type="ECO:0000313" key="2">
    <source>
        <dbReference type="EMBL" id="KXS19373.1"/>
    </source>
</evidence>
<sequence>MYSAVTSMPLDSVPPPSRNGLQHHLPILSPSDHLTPPHQETMISSPSRRVTKAATPIPRATSVDPNIKQLEIVEKNATREVETRVSSSEGIVLAMPEKVERLESVLRDLYPHLSNHLDQQMMCDFLAQLEERSSRVIAERTEPVASMSIHANPNGAAIEVDMGITTSPDVVQDSNSASPRKHFEAILLFDGTTYIGGGSVDPLPPFVSNGSDTEIVDKPFNAADPGPALPHGDQGDDVVSRNNRPTLKRVAQENLESAGAKRTRMDELPGDASQQGNPTFEEVLRVLENREYHLERALDVLESTSSSLTFPWFSGLLSEAFLRPNVDLSETGRVVDFLEQKSTWVPSLEIIAVITNNKIMAEREGTFWRLLLRFIRTKSFSMSDEIAHKFSDAFFKRALIREHLELVQYTSSMMPQSQVSAFLQKRLLQLFNMVKDSGPLEVTVDLIEQLLAVGGMIEEVPILSVLRSLSRAKRLDLADRVFRCLKKQNPAAVGPEVFETMLDLAATEETSQKALQTITEMNHYHITPTNKQLALVKAVCIAPGTVNRFITVWQETLHKFSTNVQVEVDLCSEVVELCVKAHLYPQAFWTVAFMKTRNFDIRKAIRAILAWTEKGLEISDPVALVLDVQRLRIPLSVGERAFLFKSLVKTQEFQTAASLIDINKVDEEMIVKIGADTLLHTLVQAAHPDACTFIRAWSSQRYSWQDVALLAEQLASGDTNSSALLDLWERYLSSAQDCVPSEKFACCMIRKLMTKRDWKATRQIFVKMRERRVFISATNVRVFLEDLERNLDGDKVLDAAFEAFCWGCERQVIGRVNTEAMLKRGHFNLNSVSSSVEARFHMGRYLELFKNWSSGTLPTGFTSGLEEKFRGDRSAIENFEIVPPPTMVFASRNLSDKPSILKALKDCFERLRPSLHSSLQTEVPMKLLVQKSALQSWLDGIGPSWIATRIYGIEMETQSLLMLPFDDNDLSRQRTNGDHESLRGELRMVSPPSPTSESISSKAPVEGESRDVNHGRSSSMKCESSNTRWLTCSSVDWDLTNCQGVLLLRRHLSTSAKPLRMKCVLIAWKLISRSLVVGIITSQTFWQK</sequence>
<organism evidence="2 3">
    <name type="scientific">Gonapodya prolifera (strain JEL478)</name>
    <name type="common">Monoblepharis prolifera</name>
    <dbReference type="NCBI Taxonomy" id="1344416"/>
    <lineage>
        <taxon>Eukaryota</taxon>
        <taxon>Fungi</taxon>
        <taxon>Fungi incertae sedis</taxon>
        <taxon>Chytridiomycota</taxon>
        <taxon>Chytridiomycota incertae sedis</taxon>
        <taxon>Monoblepharidomycetes</taxon>
        <taxon>Monoblepharidales</taxon>
        <taxon>Gonapodyaceae</taxon>
        <taxon>Gonapodya</taxon>
    </lineage>
</organism>
<evidence type="ECO:0000313" key="3">
    <source>
        <dbReference type="Proteomes" id="UP000070544"/>
    </source>
</evidence>
<reference evidence="2 3" key="1">
    <citation type="journal article" date="2015" name="Genome Biol. Evol.">
        <title>Phylogenomic analyses indicate that early fungi evolved digesting cell walls of algal ancestors of land plants.</title>
        <authorList>
            <person name="Chang Y."/>
            <person name="Wang S."/>
            <person name="Sekimoto S."/>
            <person name="Aerts A.L."/>
            <person name="Choi C."/>
            <person name="Clum A."/>
            <person name="LaButti K.M."/>
            <person name="Lindquist E.A."/>
            <person name="Yee Ngan C."/>
            <person name="Ohm R.A."/>
            <person name="Salamov A.A."/>
            <person name="Grigoriev I.V."/>
            <person name="Spatafora J.W."/>
            <person name="Berbee M.L."/>
        </authorList>
    </citation>
    <scope>NUCLEOTIDE SEQUENCE [LARGE SCALE GENOMIC DNA]</scope>
    <source>
        <strain evidence="2 3">JEL478</strain>
    </source>
</reference>
<dbReference type="Proteomes" id="UP000070544">
    <property type="component" value="Unassembled WGS sequence"/>
</dbReference>
<feature type="region of interest" description="Disordered" evidence="1">
    <location>
        <begin position="222"/>
        <end position="276"/>
    </location>
</feature>
<feature type="region of interest" description="Disordered" evidence="1">
    <location>
        <begin position="1"/>
        <end position="51"/>
    </location>
</feature>
<gene>
    <name evidence="2" type="ORF">M427DRAFT_448882</name>
</gene>
<keyword evidence="3" id="KW-1185">Reference proteome</keyword>
<feature type="compositionally biased region" description="Low complexity" evidence="1">
    <location>
        <begin position="995"/>
        <end position="1004"/>
    </location>
</feature>
<accession>A0A139AS51</accession>
<protein>
    <submittedName>
        <fullName evidence="2">Uncharacterized protein</fullName>
    </submittedName>
</protein>
<dbReference type="OrthoDB" id="10663214at2759"/>
<proteinExistence type="predicted"/>
<feature type="region of interest" description="Disordered" evidence="1">
    <location>
        <begin position="972"/>
        <end position="1019"/>
    </location>
</feature>
<feature type="compositionally biased region" description="Basic and acidic residues" evidence="1">
    <location>
        <begin position="1005"/>
        <end position="1014"/>
    </location>
</feature>
<evidence type="ECO:0000256" key="1">
    <source>
        <dbReference type="SAM" id="MobiDB-lite"/>
    </source>
</evidence>
<dbReference type="AlphaFoldDB" id="A0A139AS51"/>
<dbReference type="EMBL" id="KQ965738">
    <property type="protein sequence ID" value="KXS19373.1"/>
    <property type="molecule type" value="Genomic_DNA"/>
</dbReference>
<feature type="compositionally biased region" description="Basic and acidic residues" evidence="1">
    <location>
        <begin position="972"/>
        <end position="986"/>
    </location>
</feature>
<name>A0A139AS51_GONPJ</name>